<dbReference type="Proteomes" id="UP000095746">
    <property type="component" value="Unassembled WGS sequence"/>
</dbReference>
<organism evidence="2 3">
    <name type="scientific">Flavonifractor plautii</name>
    <name type="common">Fusobacterium plautii</name>
    <dbReference type="NCBI Taxonomy" id="292800"/>
    <lineage>
        <taxon>Bacteria</taxon>
        <taxon>Bacillati</taxon>
        <taxon>Bacillota</taxon>
        <taxon>Clostridia</taxon>
        <taxon>Eubacteriales</taxon>
        <taxon>Oscillospiraceae</taxon>
        <taxon>Flavonifractor</taxon>
    </lineage>
</organism>
<feature type="region of interest" description="Disordered" evidence="1">
    <location>
        <begin position="1"/>
        <end position="157"/>
    </location>
</feature>
<evidence type="ECO:0000313" key="3">
    <source>
        <dbReference type="Proteomes" id="UP000095746"/>
    </source>
</evidence>
<dbReference type="AlphaFoldDB" id="A0A174FAQ5"/>
<protein>
    <submittedName>
        <fullName evidence="2">Uncharacterized protein</fullName>
    </submittedName>
</protein>
<name>A0A174FAQ5_FLAPL</name>
<sequence length="157" mass="16767">MNRRRSFHEADTRGGAHFPRPRSDRNTRGRPIRRTPADGGAAPHPARPSPGGGGRAVRPADHRRGGGGLFRGVAVLCPLPAPERRADRGGQPDLRELHPHRGGGGGGRQQFYAPAGPDPGGRRGYRSRGIADHQQHGSGGNGGRPLLWPRHRLPALS</sequence>
<reference evidence="2 3" key="1">
    <citation type="submission" date="2015-09" db="EMBL/GenBank/DDBJ databases">
        <authorList>
            <consortium name="Pathogen Informatics"/>
        </authorList>
    </citation>
    <scope>NUCLEOTIDE SEQUENCE [LARGE SCALE GENOMIC DNA]</scope>
    <source>
        <strain evidence="2 3">2789STDY5608854</strain>
    </source>
</reference>
<gene>
    <name evidence="2" type="ORF">ERS852411_01589</name>
</gene>
<evidence type="ECO:0000313" key="2">
    <source>
        <dbReference type="EMBL" id="CUO46657.1"/>
    </source>
</evidence>
<accession>A0A174FAQ5</accession>
<proteinExistence type="predicted"/>
<dbReference type="EMBL" id="CYZT01000097">
    <property type="protein sequence ID" value="CUO46657.1"/>
    <property type="molecule type" value="Genomic_DNA"/>
</dbReference>
<evidence type="ECO:0000256" key="1">
    <source>
        <dbReference type="SAM" id="MobiDB-lite"/>
    </source>
</evidence>
<feature type="compositionally biased region" description="Basic and acidic residues" evidence="1">
    <location>
        <begin position="82"/>
        <end position="99"/>
    </location>
</feature>